<accession>A0A392MX76</accession>
<evidence type="ECO:0000256" key="1">
    <source>
        <dbReference type="SAM" id="SignalP"/>
    </source>
</evidence>
<sequence length="75" mass="8635">RVRWVVLLLWSVTLLRLLLPVVVEEDVILDESVVRLEFCGGVVVEVGLERMVGNKNAMYHATIRKEVKKEHLLII</sequence>
<organism evidence="2 3">
    <name type="scientific">Trifolium medium</name>
    <dbReference type="NCBI Taxonomy" id="97028"/>
    <lineage>
        <taxon>Eukaryota</taxon>
        <taxon>Viridiplantae</taxon>
        <taxon>Streptophyta</taxon>
        <taxon>Embryophyta</taxon>
        <taxon>Tracheophyta</taxon>
        <taxon>Spermatophyta</taxon>
        <taxon>Magnoliopsida</taxon>
        <taxon>eudicotyledons</taxon>
        <taxon>Gunneridae</taxon>
        <taxon>Pentapetalae</taxon>
        <taxon>rosids</taxon>
        <taxon>fabids</taxon>
        <taxon>Fabales</taxon>
        <taxon>Fabaceae</taxon>
        <taxon>Papilionoideae</taxon>
        <taxon>50 kb inversion clade</taxon>
        <taxon>NPAAA clade</taxon>
        <taxon>Hologalegina</taxon>
        <taxon>IRL clade</taxon>
        <taxon>Trifolieae</taxon>
        <taxon>Trifolium</taxon>
    </lineage>
</organism>
<proteinExistence type="predicted"/>
<keyword evidence="3" id="KW-1185">Reference proteome</keyword>
<reference evidence="2 3" key="1">
    <citation type="journal article" date="2018" name="Front. Plant Sci.">
        <title>Red Clover (Trifolium pratense) and Zigzag Clover (T. medium) - A Picture of Genomic Similarities and Differences.</title>
        <authorList>
            <person name="Dluhosova J."/>
            <person name="Istvanek J."/>
            <person name="Nedelnik J."/>
            <person name="Repkova J."/>
        </authorList>
    </citation>
    <scope>NUCLEOTIDE SEQUENCE [LARGE SCALE GENOMIC DNA]</scope>
    <source>
        <strain evidence="3">cv. 10/8</strain>
        <tissue evidence="2">Leaf</tissue>
    </source>
</reference>
<dbReference type="EMBL" id="LXQA010021996">
    <property type="protein sequence ID" value="MCH92146.1"/>
    <property type="molecule type" value="Genomic_DNA"/>
</dbReference>
<evidence type="ECO:0000313" key="2">
    <source>
        <dbReference type="EMBL" id="MCH92146.1"/>
    </source>
</evidence>
<dbReference type="AlphaFoldDB" id="A0A392MX76"/>
<comment type="caution">
    <text evidence="2">The sequence shown here is derived from an EMBL/GenBank/DDBJ whole genome shotgun (WGS) entry which is preliminary data.</text>
</comment>
<feature type="non-terminal residue" evidence="2">
    <location>
        <position position="1"/>
    </location>
</feature>
<keyword evidence="1" id="KW-0732">Signal</keyword>
<evidence type="ECO:0000313" key="3">
    <source>
        <dbReference type="Proteomes" id="UP000265520"/>
    </source>
</evidence>
<feature type="chain" id="PRO_5017486125" evidence="1">
    <location>
        <begin position="21"/>
        <end position="75"/>
    </location>
</feature>
<protein>
    <submittedName>
        <fullName evidence="2">Uncharacterized protein</fullName>
    </submittedName>
</protein>
<name>A0A392MX76_9FABA</name>
<dbReference type="Proteomes" id="UP000265520">
    <property type="component" value="Unassembled WGS sequence"/>
</dbReference>
<feature type="signal peptide" evidence="1">
    <location>
        <begin position="1"/>
        <end position="20"/>
    </location>
</feature>
<gene>
    <name evidence="2" type="ORF">A2U01_0013080</name>
</gene>